<dbReference type="OrthoDB" id="9804819at2"/>
<dbReference type="PANTHER" id="PTHR43335">
    <property type="entry name" value="ABC TRANSPORTER, ATP-BINDING PROTEIN"/>
    <property type="match status" value="1"/>
</dbReference>
<evidence type="ECO:0000256" key="3">
    <source>
        <dbReference type="ARBA" id="ARBA00022741"/>
    </source>
</evidence>
<dbReference type="CDD" id="cd03230">
    <property type="entry name" value="ABC_DR_subfamily_A"/>
    <property type="match status" value="1"/>
</dbReference>
<dbReference type="InterPro" id="IPR027417">
    <property type="entry name" value="P-loop_NTPase"/>
</dbReference>
<dbReference type="SMART" id="SM00382">
    <property type="entry name" value="AAA"/>
    <property type="match status" value="1"/>
</dbReference>
<evidence type="ECO:0000256" key="1">
    <source>
        <dbReference type="ARBA" id="ARBA00005417"/>
    </source>
</evidence>
<evidence type="ECO:0000313" key="7">
    <source>
        <dbReference type="Proteomes" id="UP000487268"/>
    </source>
</evidence>
<evidence type="ECO:0000256" key="4">
    <source>
        <dbReference type="ARBA" id="ARBA00022840"/>
    </source>
</evidence>
<accession>A0A7K0C670</accession>
<keyword evidence="7" id="KW-1185">Reference proteome</keyword>
<feature type="domain" description="ABC transporter" evidence="5">
    <location>
        <begin position="2"/>
        <end position="209"/>
    </location>
</feature>
<reference evidence="6 7" key="1">
    <citation type="submission" date="2019-10" db="EMBL/GenBank/DDBJ databases">
        <title>Actinomadura rubteroloni sp. nov. and Actinomadura macrotermitis sp. nov., isolated from the gut of fungus growing-termite Macrotermes natalensis.</title>
        <authorList>
            <person name="Benndorf R."/>
            <person name="Martin K."/>
            <person name="Kuefner M."/>
            <person name="De Beer W."/>
            <person name="Kaster A.-K."/>
            <person name="Vollmers J."/>
            <person name="Poulsen M."/>
            <person name="Beemelmanns C."/>
        </authorList>
    </citation>
    <scope>NUCLEOTIDE SEQUENCE [LARGE SCALE GENOMIC DNA]</scope>
    <source>
        <strain evidence="6 7">RB68</strain>
    </source>
</reference>
<evidence type="ECO:0000259" key="5">
    <source>
        <dbReference type="PROSITE" id="PS50893"/>
    </source>
</evidence>
<dbReference type="GO" id="GO:0005524">
    <property type="term" value="F:ATP binding"/>
    <property type="evidence" value="ECO:0007669"/>
    <property type="project" value="UniProtKB-KW"/>
</dbReference>
<organism evidence="6 7">
    <name type="scientific">Actinomadura macrotermitis</name>
    <dbReference type="NCBI Taxonomy" id="2585200"/>
    <lineage>
        <taxon>Bacteria</taxon>
        <taxon>Bacillati</taxon>
        <taxon>Actinomycetota</taxon>
        <taxon>Actinomycetes</taxon>
        <taxon>Streptosporangiales</taxon>
        <taxon>Thermomonosporaceae</taxon>
        <taxon>Actinomadura</taxon>
    </lineage>
</organism>
<dbReference type="PROSITE" id="PS50893">
    <property type="entry name" value="ABC_TRANSPORTER_2"/>
    <property type="match status" value="1"/>
</dbReference>
<dbReference type="InterPro" id="IPR003593">
    <property type="entry name" value="AAA+_ATPase"/>
</dbReference>
<name>A0A7K0C670_9ACTN</name>
<comment type="similarity">
    <text evidence="1">Belongs to the ABC transporter superfamily.</text>
</comment>
<dbReference type="Proteomes" id="UP000487268">
    <property type="component" value="Unassembled WGS sequence"/>
</dbReference>
<dbReference type="EMBL" id="WEGH01000004">
    <property type="protein sequence ID" value="MQY08314.1"/>
    <property type="molecule type" value="Genomic_DNA"/>
</dbReference>
<comment type="caution">
    <text evidence="6">The sequence shown here is derived from an EMBL/GenBank/DDBJ whole genome shotgun (WGS) entry which is preliminary data.</text>
</comment>
<keyword evidence="3" id="KW-0547">Nucleotide-binding</keyword>
<dbReference type="Gene3D" id="3.40.50.300">
    <property type="entry name" value="P-loop containing nucleotide triphosphate hydrolases"/>
    <property type="match status" value="1"/>
</dbReference>
<evidence type="ECO:0000313" key="6">
    <source>
        <dbReference type="EMBL" id="MQY08314.1"/>
    </source>
</evidence>
<protein>
    <submittedName>
        <fullName evidence="6">Fe(3+) ions import ATP-binding protein FbpC 2</fullName>
    </submittedName>
</protein>
<keyword evidence="2" id="KW-0813">Transport</keyword>
<sequence>MIEVRDLHVRVGEGETVRGVSFSLAKGGVYALFGPSAAGTTVLEAVAGLRRPATGTVRVGGADPYEHPGTPRSGAVWRDGGLFPGLTVAEVVDTWRRWTLDPLTRDEVLRLTGLAGLAGVAFERLTAGQRRLLDVALALVGRSDVLLLDEPAAGLDAADARRVRSVLRFLAAHGVTVVLATTDPAEAARADRAVVLADGRARSGGARPLAA</sequence>
<dbReference type="GO" id="GO:0016887">
    <property type="term" value="F:ATP hydrolysis activity"/>
    <property type="evidence" value="ECO:0007669"/>
    <property type="project" value="InterPro"/>
</dbReference>
<dbReference type="InterPro" id="IPR003439">
    <property type="entry name" value="ABC_transporter-like_ATP-bd"/>
</dbReference>
<proteinExistence type="inferred from homology"/>
<dbReference type="AlphaFoldDB" id="A0A7K0C670"/>
<dbReference type="PANTHER" id="PTHR43335:SF4">
    <property type="entry name" value="ABC TRANSPORTER, ATP-BINDING PROTEIN"/>
    <property type="match status" value="1"/>
</dbReference>
<keyword evidence="4 6" id="KW-0067">ATP-binding</keyword>
<dbReference type="Pfam" id="PF00005">
    <property type="entry name" value="ABC_tran"/>
    <property type="match status" value="1"/>
</dbReference>
<dbReference type="SUPFAM" id="SSF52540">
    <property type="entry name" value="P-loop containing nucleoside triphosphate hydrolases"/>
    <property type="match status" value="1"/>
</dbReference>
<evidence type="ECO:0000256" key="2">
    <source>
        <dbReference type="ARBA" id="ARBA00022448"/>
    </source>
</evidence>
<gene>
    <name evidence="6" type="primary">fbpC2</name>
    <name evidence="6" type="ORF">ACRB68_64210</name>
</gene>